<dbReference type="Gene3D" id="3.20.20.190">
    <property type="entry name" value="Phosphatidylinositol (PI) phosphodiesterase"/>
    <property type="match status" value="1"/>
</dbReference>
<evidence type="ECO:0000256" key="5">
    <source>
        <dbReference type="ARBA" id="ARBA00023098"/>
    </source>
</evidence>
<dbReference type="GO" id="GO:0048015">
    <property type="term" value="P:phosphatidylinositol-mediated signaling"/>
    <property type="evidence" value="ECO:0007669"/>
    <property type="project" value="TreeGrafter"/>
</dbReference>
<dbReference type="PANTHER" id="PTHR10336:SF36">
    <property type="entry name" value="1-PHOSPHATIDYLINOSITOL 4,5-BISPHOSPHATE PHOSPHODIESTERASE BETA-4"/>
    <property type="match status" value="1"/>
</dbReference>
<feature type="region of interest" description="Disordered" evidence="11">
    <location>
        <begin position="406"/>
        <end position="442"/>
    </location>
</feature>
<dbReference type="PROSITE" id="PS50008">
    <property type="entry name" value="PIPLC_Y_DOMAIN"/>
    <property type="match status" value="1"/>
</dbReference>
<keyword evidence="4 9" id="KW-0442">Lipid degradation</keyword>
<keyword evidence="8" id="KW-0479">Metal-binding</keyword>
<dbReference type="GO" id="GO:0043153">
    <property type="term" value="P:entrainment of circadian clock by photoperiod"/>
    <property type="evidence" value="ECO:0007669"/>
    <property type="project" value="UniProtKB-ARBA"/>
</dbReference>
<dbReference type="InterPro" id="IPR017946">
    <property type="entry name" value="PLC-like_Pdiesterase_TIM-brl"/>
</dbReference>
<dbReference type="InterPro" id="IPR001192">
    <property type="entry name" value="PI-PLC_fam"/>
</dbReference>
<dbReference type="Pfam" id="PF00387">
    <property type="entry name" value="PI-PLC-Y"/>
    <property type="match status" value="1"/>
</dbReference>
<dbReference type="InterPro" id="IPR053945">
    <property type="entry name" value="PLCB1-4-like_EFh"/>
</dbReference>
<dbReference type="FunFam" id="1.10.238.10:FF:000024">
    <property type="entry name" value="1-phosphatidylinositol 4,5-bisphosphate phosphodiesterase"/>
    <property type="match status" value="1"/>
</dbReference>
<evidence type="ECO:0000256" key="9">
    <source>
        <dbReference type="RuleBase" id="RU361133"/>
    </source>
</evidence>
<evidence type="ECO:0000256" key="7">
    <source>
        <dbReference type="PIRSR" id="PIRSR000956-1"/>
    </source>
</evidence>
<dbReference type="FunFam" id="2.60.40.150:FF:000008">
    <property type="entry name" value="1-phosphatidylinositol 4,5-bisphosphate phosphodiesterase"/>
    <property type="match status" value="1"/>
</dbReference>
<keyword evidence="8" id="KW-0106">Calcium</keyword>
<proteinExistence type="predicted"/>
<dbReference type="SMART" id="SM00239">
    <property type="entry name" value="C2"/>
    <property type="match status" value="1"/>
</dbReference>
<dbReference type="PRINTS" id="PR00390">
    <property type="entry name" value="PHPHLIPASEC"/>
</dbReference>
<sequence length="1001" mass="114028">MTKHGSATAQDLDDKSLTICSGLDMVNINYLHVVCESAEQAKTWKEGLRAITNKNKIINVCPTTNLMKHWMRLGFQVDAAGKVPVKVVARTFASGKTEKLIYQAFAELGLPSEKGDSMEKADFTFEKFVALYHKICPRNDIEELFQSITKGKSDAIGLIQFIDFLNDKQRDPRLNEILYPLYNEKRATEIIEEYEQDKDNRVRRRLSKDGFIRYLMSDDNAPVWLDRLDIYMEMDQPLSHYYINSSHNTYLSGRQFGGKSSVEMYRQTLLAGCRCVELDCWDGKGSDEEPIITHGKAMCTEILFKDVILAIRDCAFVTSDWPIILSFENHCCRAQQYKLAKYCDEILGDLLLKEPIPESPLEPGVSLPSPSQLKRKILIKNKRLKPDVEKQELELFRQGQFVITEDEEKEDASAPAAPIPEDKKEGEAAAGAPGEENVPLHAGSTSAVHPWLSSMVNYAQPVHFKSFQEAAQKNIHHNMSSFAETTGLNYLKTSAIEFVNYNKRQMSRIYPKGTRADSSNYMPQVFWNAGSQMVSLNFQTPDLPFQLNQGKFEYNGNCGYLLKPDFMRRPDRTFDPFAESPVDGVIAAQCAVQVIAGQFLSDKKVGTYVEVDMYGLPTDTIRKEFRTRMVPANGLNPIYNEEPFLFRKVVLPDLAVLRFGVYDENGKLLGQRILPLDGLQAGYRHISLRTEANFPMALPMLFCNIELKIYVPDGLGGFMDALSDPRAFMSANKERDNKLKDMGIEESETSKAALTGGKPAPAPEEEVKREEMKFEPVTLESLRSDKAFAKATKKHQKDLESMRKRQQKEKATIQKNQVSAVERIVKGKNKEEFINDPALKQLVAEQAKEWSELVGRHLKEEWTLLKEQLEAQQDILKTVMQGAQGAQLKQLDAKLEKENKDLKTRQAKMAVETAKEVAADKTLRNKAEKERRLREKAQNNTKKFIEERKITAMKQGKEREKLVAMHAKQLEDLNRDIQLNIQMYKNAEVEYQLANPYEFFV</sequence>
<evidence type="ECO:0000259" key="12">
    <source>
        <dbReference type="PROSITE" id="PS50004"/>
    </source>
</evidence>
<dbReference type="CDD" id="cd08591">
    <property type="entry name" value="PI-PLCc_beta"/>
    <property type="match status" value="1"/>
</dbReference>
<dbReference type="FunFam" id="1.20.1230.10:FF:000005">
    <property type="entry name" value="1-phosphatidylinositol 4,5-bisphosphate phosphodiesterase"/>
    <property type="match status" value="1"/>
</dbReference>
<feature type="active site" evidence="7">
    <location>
        <position position="247"/>
    </location>
</feature>
<dbReference type="AlphaFoldDB" id="A0A164TQW3"/>
<dbReference type="GO" id="GO:0004435">
    <property type="term" value="F:phosphatidylinositol-4,5-bisphosphate phospholipase C activity"/>
    <property type="evidence" value="ECO:0007669"/>
    <property type="project" value="UniProtKB-EC"/>
</dbReference>
<dbReference type="Gene3D" id="2.60.40.150">
    <property type="entry name" value="C2 domain"/>
    <property type="match status" value="1"/>
</dbReference>
<dbReference type="InterPro" id="IPR035892">
    <property type="entry name" value="C2_domain_sf"/>
</dbReference>
<dbReference type="SUPFAM" id="SSF51695">
    <property type="entry name" value="PLC-like phosphodiesterases"/>
    <property type="match status" value="1"/>
</dbReference>
<feature type="binding site" evidence="8">
    <location>
        <position position="277"/>
    </location>
    <ligand>
        <name>Ca(2+)</name>
        <dbReference type="ChEBI" id="CHEBI:29108"/>
    </ligand>
</feature>
<dbReference type="GO" id="GO:0016042">
    <property type="term" value="P:lipid catabolic process"/>
    <property type="evidence" value="ECO:0007669"/>
    <property type="project" value="UniProtKB-KW"/>
</dbReference>
<evidence type="ECO:0000313" key="14">
    <source>
        <dbReference type="EMBL" id="KZS10668.1"/>
    </source>
</evidence>
<keyword evidence="15" id="KW-1185">Reference proteome</keyword>
<dbReference type="Pfam" id="PF22631">
    <property type="entry name" value="PLCB1-4-like_EFh"/>
    <property type="match status" value="1"/>
</dbReference>
<comment type="caution">
    <text evidence="14">The sequence shown here is derived from an EMBL/GenBank/DDBJ whole genome shotgun (WGS) entry which is preliminary data.</text>
</comment>
<dbReference type="Pfam" id="PF00388">
    <property type="entry name" value="PI-PLC-X"/>
    <property type="match status" value="1"/>
</dbReference>
<dbReference type="PIRSF" id="PIRSF000956">
    <property type="entry name" value="PLC-beta"/>
    <property type="match status" value="1"/>
</dbReference>
<dbReference type="PROSITE" id="PS50004">
    <property type="entry name" value="C2"/>
    <property type="match status" value="1"/>
</dbReference>
<feature type="coiled-coil region" evidence="10">
    <location>
        <begin position="888"/>
        <end position="990"/>
    </location>
</feature>
<dbReference type="InterPro" id="IPR000909">
    <property type="entry name" value="PLipase_C_PInositol-sp_X_dom"/>
</dbReference>
<feature type="binding site" evidence="8">
    <location>
        <position position="279"/>
    </location>
    <ligand>
        <name>Ca(2+)</name>
        <dbReference type="ChEBI" id="CHEBI:29108"/>
    </ligand>
</feature>
<dbReference type="Pfam" id="PF17787">
    <property type="entry name" value="PH_14"/>
    <property type="match status" value="1"/>
</dbReference>
<dbReference type="Proteomes" id="UP000076858">
    <property type="component" value="Unassembled WGS sequence"/>
</dbReference>
<dbReference type="InterPro" id="IPR001711">
    <property type="entry name" value="PLipase_C_Pinositol-sp_Y"/>
</dbReference>
<dbReference type="PROSITE" id="PS50007">
    <property type="entry name" value="PIPLC_X_DOMAIN"/>
    <property type="match status" value="1"/>
</dbReference>
<dbReference type="SUPFAM" id="SSF49562">
    <property type="entry name" value="C2 domain (Calcium/lipid-binding domain, CaLB)"/>
    <property type="match status" value="1"/>
</dbReference>
<organism evidence="14 15">
    <name type="scientific">Daphnia magna</name>
    <dbReference type="NCBI Taxonomy" id="35525"/>
    <lineage>
        <taxon>Eukaryota</taxon>
        <taxon>Metazoa</taxon>
        <taxon>Ecdysozoa</taxon>
        <taxon>Arthropoda</taxon>
        <taxon>Crustacea</taxon>
        <taxon>Branchiopoda</taxon>
        <taxon>Diplostraca</taxon>
        <taxon>Cladocera</taxon>
        <taxon>Anomopoda</taxon>
        <taxon>Daphniidae</taxon>
        <taxon>Daphnia</taxon>
    </lineage>
</organism>
<evidence type="ECO:0000259" key="13">
    <source>
        <dbReference type="PROSITE" id="PS50008"/>
    </source>
</evidence>
<evidence type="ECO:0000256" key="11">
    <source>
        <dbReference type="SAM" id="MobiDB-lite"/>
    </source>
</evidence>
<dbReference type="SMART" id="SM00148">
    <property type="entry name" value="PLCXc"/>
    <property type="match status" value="1"/>
</dbReference>
<accession>A0A164TQW3</accession>
<comment type="catalytic activity">
    <reaction evidence="1 9">
        <text>a 1,2-diacyl-sn-glycero-3-phospho-(1D-myo-inositol-4,5-bisphosphate) + H2O = 1D-myo-inositol 1,4,5-trisphosphate + a 1,2-diacyl-sn-glycerol + H(+)</text>
        <dbReference type="Rhea" id="RHEA:33179"/>
        <dbReference type="ChEBI" id="CHEBI:15377"/>
        <dbReference type="ChEBI" id="CHEBI:15378"/>
        <dbReference type="ChEBI" id="CHEBI:17815"/>
        <dbReference type="ChEBI" id="CHEBI:58456"/>
        <dbReference type="ChEBI" id="CHEBI:203600"/>
        <dbReference type="EC" id="3.1.4.11"/>
    </reaction>
</comment>
<dbReference type="OrthoDB" id="269822at2759"/>
<dbReference type="PANTHER" id="PTHR10336">
    <property type="entry name" value="PHOSPHOINOSITIDE-SPECIFIC PHOSPHOLIPASE C FAMILY PROTEIN"/>
    <property type="match status" value="1"/>
</dbReference>
<keyword evidence="5 9" id="KW-0443">Lipid metabolism</keyword>
<dbReference type="Gene3D" id="2.30.29.240">
    <property type="match status" value="1"/>
</dbReference>
<evidence type="ECO:0000313" key="15">
    <source>
        <dbReference type="Proteomes" id="UP000076858"/>
    </source>
</evidence>
<feature type="binding site" evidence="8">
    <location>
        <position position="248"/>
    </location>
    <ligand>
        <name>Ca(2+)</name>
        <dbReference type="ChEBI" id="CHEBI:29108"/>
    </ligand>
</feature>
<dbReference type="GO" id="GO:0051209">
    <property type="term" value="P:release of sequestered calcium ion into cytosol"/>
    <property type="evidence" value="ECO:0007669"/>
    <property type="project" value="TreeGrafter"/>
</dbReference>
<feature type="region of interest" description="Disordered" evidence="11">
    <location>
        <begin position="741"/>
        <end position="772"/>
    </location>
</feature>
<keyword evidence="3 9" id="KW-0378">Hydrolase</keyword>
<dbReference type="InterPro" id="IPR011992">
    <property type="entry name" value="EF-hand-dom_pair"/>
</dbReference>
<name>A0A164TQW3_9CRUS</name>
<dbReference type="EC" id="3.1.4.11" evidence="2 9"/>
<evidence type="ECO:0000256" key="10">
    <source>
        <dbReference type="SAM" id="Coils"/>
    </source>
</evidence>
<feature type="active site" evidence="7">
    <location>
        <position position="294"/>
    </location>
</feature>
<gene>
    <name evidence="14" type="ORF">APZ42_024807</name>
</gene>
<dbReference type="EMBL" id="LRGB01001763">
    <property type="protein sequence ID" value="KZS10668.1"/>
    <property type="molecule type" value="Genomic_DNA"/>
</dbReference>
<evidence type="ECO:0000256" key="3">
    <source>
        <dbReference type="ARBA" id="ARBA00022801"/>
    </source>
</evidence>
<dbReference type="InterPro" id="IPR016280">
    <property type="entry name" value="PLC-beta"/>
</dbReference>
<dbReference type="SUPFAM" id="SSF47473">
    <property type="entry name" value="EF-hand"/>
    <property type="match status" value="1"/>
</dbReference>
<feature type="domain" description="C2" evidence="12">
    <location>
        <begin position="568"/>
        <end position="696"/>
    </location>
</feature>
<keyword evidence="6" id="KW-0807">Transducer</keyword>
<evidence type="ECO:0000256" key="2">
    <source>
        <dbReference type="ARBA" id="ARBA00012368"/>
    </source>
</evidence>
<dbReference type="CDD" id="cd16212">
    <property type="entry name" value="EFh_NorpA_like"/>
    <property type="match status" value="1"/>
</dbReference>
<reference evidence="14 15" key="1">
    <citation type="submission" date="2016-03" db="EMBL/GenBank/DDBJ databases">
        <title>EvidentialGene: Evidence-directed Construction of Genes on Genomes.</title>
        <authorList>
            <person name="Gilbert D.G."/>
            <person name="Choi J.-H."/>
            <person name="Mockaitis K."/>
            <person name="Colbourne J."/>
            <person name="Pfrender M."/>
        </authorList>
    </citation>
    <scope>NUCLEOTIDE SEQUENCE [LARGE SCALE GENOMIC DNA]</scope>
    <source>
        <strain evidence="14 15">Xinb3</strain>
        <tissue evidence="14">Complete organism</tissue>
    </source>
</reference>
<dbReference type="CDD" id="cd00275">
    <property type="entry name" value="C2_PLC_like"/>
    <property type="match status" value="1"/>
</dbReference>
<dbReference type="STRING" id="35525.A0A164TQW3"/>
<dbReference type="GO" id="GO:0005509">
    <property type="term" value="F:calcium ion binding"/>
    <property type="evidence" value="ECO:0007669"/>
    <property type="project" value="InterPro"/>
</dbReference>
<dbReference type="InterPro" id="IPR037862">
    <property type="entry name" value="PLC-beta_PH"/>
</dbReference>
<dbReference type="SMART" id="SM00149">
    <property type="entry name" value="PLCYc"/>
    <property type="match status" value="1"/>
</dbReference>
<evidence type="ECO:0000256" key="8">
    <source>
        <dbReference type="PIRSR" id="PIRSR000956-2"/>
    </source>
</evidence>
<comment type="cofactor">
    <cofactor evidence="8">
        <name>Ca(2+)</name>
        <dbReference type="ChEBI" id="CHEBI:29108"/>
    </cofactor>
    <text evidence="8">Binds 1 Ca(2+) ion per subunit.</text>
</comment>
<dbReference type="InterPro" id="IPR000008">
    <property type="entry name" value="C2_dom"/>
</dbReference>
<evidence type="ECO:0000256" key="1">
    <source>
        <dbReference type="ARBA" id="ARBA00001195"/>
    </source>
</evidence>
<dbReference type="Gene3D" id="1.20.1230.10">
    <property type="entry name" value="Phospholipase C beta, distal C-terminal domain"/>
    <property type="match status" value="1"/>
</dbReference>
<feature type="domain" description="PI-PLC Y-box" evidence="13">
    <location>
        <begin position="452"/>
        <end position="568"/>
    </location>
</feature>
<dbReference type="GO" id="GO:0046488">
    <property type="term" value="P:phosphatidylinositol metabolic process"/>
    <property type="evidence" value="ECO:0007669"/>
    <property type="project" value="TreeGrafter"/>
</dbReference>
<dbReference type="Pfam" id="PF00168">
    <property type="entry name" value="C2"/>
    <property type="match status" value="1"/>
</dbReference>
<dbReference type="GO" id="GO:0008344">
    <property type="term" value="P:adult locomotory behavior"/>
    <property type="evidence" value="ECO:0007669"/>
    <property type="project" value="UniProtKB-ARBA"/>
</dbReference>
<evidence type="ECO:0000256" key="4">
    <source>
        <dbReference type="ARBA" id="ARBA00022963"/>
    </source>
</evidence>
<dbReference type="SUPFAM" id="SSF50729">
    <property type="entry name" value="PH domain-like"/>
    <property type="match status" value="1"/>
</dbReference>
<evidence type="ECO:0000256" key="6">
    <source>
        <dbReference type="ARBA" id="ARBA00023224"/>
    </source>
</evidence>
<keyword evidence="10" id="KW-0175">Coiled coil</keyword>
<dbReference type="SUPFAM" id="SSF69989">
    <property type="entry name" value="C-terminal domain of PLC-beta"/>
    <property type="match status" value="1"/>
</dbReference>
<feature type="binding site" evidence="8">
    <location>
        <position position="328"/>
    </location>
    <ligand>
        <name>Ca(2+)</name>
        <dbReference type="ChEBI" id="CHEBI:29108"/>
    </ligand>
</feature>
<dbReference type="Gene3D" id="1.10.238.10">
    <property type="entry name" value="EF-hand"/>
    <property type="match status" value="1"/>
</dbReference>
<protein>
    <recommendedName>
        <fullName evidence="2 9">Phosphoinositide phospholipase C</fullName>
        <ecNumber evidence="2 9">3.1.4.11</ecNumber>
    </recommendedName>
</protein>
<dbReference type="InterPro" id="IPR042531">
    <property type="entry name" value="PLC-beta_C_sf"/>
</dbReference>